<evidence type="ECO:0000313" key="8">
    <source>
        <dbReference type="Proteomes" id="UP000184188"/>
    </source>
</evidence>
<keyword evidence="2" id="KW-0813">Transport</keyword>
<feature type="transmembrane region" description="Helical" evidence="6">
    <location>
        <begin position="223"/>
        <end position="244"/>
    </location>
</feature>
<keyword evidence="8" id="KW-1185">Reference proteome</keyword>
<proteinExistence type="predicted"/>
<comment type="subcellular location">
    <subcellularLocation>
        <location evidence="1">Membrane</location>
        <topology evidence="1">Multi-pass membrane protein</topology>
    </subcellularLocation>
</comment>
<feature type="transmembrane region" description="Helical" evidence="6">
    <location>
        <begin position="31"/>
        <end position="59"/>
    </location>
</feature>
<feature type="transmembrane region" description="Helical" evidence="6">
    <location>
        <begin position="318"/>
        <end position="338"/>
    </location>
</feature>
<keyword evidence="3 6" id="KW-0812">Transmembrane</keyword>
<dbReference type="PANTHER" id="PTHR45649">
    <property type="entry name" value="AMINO-ACID PERMEASE BAT1"/>
    <property type="match status" value="1"/>
</dbReference>
<feature type="transmembrane region" description="Helical" evidence="6">
    <location>
        <begin position="112"/>
        <end position="136"/>
    </location>
</feature>
<keyword evidence="4 6" id="KW-1133">Transmembrane helix</keyword>
<dbReference type="InterPro" id="IPR002293">
    <property type="entry name" value="AA/rel_permease1"/>
</dbReference>
<dbReference type="PIRSF" id="PIRSF006060">
    <property type="entry name" value="AA_transporter"/>
    <property type="match status" value="1"/>
</dbReference>
<evidence type="ECO:0008006" key="9">
    <source>
        <dbReference type="Google" id="ProtNLM"/>
    </source>
</evidence>
<feature type="transmembrane region" description="Helical" evidence="6">
    <location>
        <begin position="368"/>
        <end position="390"/>
    </location>
</feature>
<dbReference type="Pfam" id="PF13520">
    <property type="entry name" value="AA_permease_2"/>
    <property type="match status" value="1"/>
</dbReference>
<evidence type="ECO:0000256" key="2">
    <source>
        <dbReference type="ARBA" id="ARBA00022448"/>
    </source>
</evidence>
<feature type="transmembrane region" description="Helical" evidence="6">
    <location>
        <begin position="71"/>
        <end position="91"/>
    </location>
</feature>
<evidence type="ECO:0000256" key="5">
    <source>
        <dbReference type="ARBA" id="ARBA00023136"/>
    </source>
</evidence>
<sequence>MDSYNEKQPEKPSDSDDVVAMGYAAEVPRKFTLLTLFGIGYEICVSPVALIVSLGLSIGSGGQATLVWGQFLIYLVAFCVAASLAELASAYPNAGGQYYWAAMLAPPPVRRVTAFVVGYLSWASALLGCASSLIAAAQMAGALYLLGHPTASVQPWMTFLIYQAFNAIMFVFNCWATITPRFSRFWLAIAIATPIIVFVALLARTESKRSAEFVFTGFTNLSGWPDGLAFLTGLCGVNWGFCGLDAVTHMAEEIPDPRRNVPRALMATVAIGAILSWPVAIAVLFCVQDIPEVIDTSTGIASLQLFLQVFKGSTAGPIALQTTLLLSSLGAVFGIQAWQARLAWSIARDDGLPFSRYLKTIAPAPFQVPLWAHLWSSLFVALLGCLYLGSSIAFNSFVSGTMLMQYTAYSVCILFLIFYRGRDNIPHGPFWLGKLGLVCNIVTLIWTLFTVVIYSFPPDYPTTLTTMNYVSVVLVGFTFIFSVYYIIYGRKSFTGPPELE</sequence>
<evidence type="ECO:0000256" key="4">
    <source>
        <dbReference type="ARBA" id="ARBA00022989"/>
    </source>
</evidence>
<dbReference type="Gene3D" id="1.20.1740.10">
    <property type="entry name" value="Amino acid/polyamine transporter I"/>
    <property type="match status" value="1"/>
</dbReference>
<reference evidence="8" key="1">
    <citation type="journal article" date="2017" name="Genome Biol.">
        <title>Comparative genomics reveals high biological diversity and specific adaptations in the industrially and medically important fungal genus Aspergillus.</title>
        <authorList>
            <person name="de Vries R.P."/>
            <person name="Riley R."/>
            <person name="Wiebenga A."/>
            <person name="Aguilar-Osorio G."/>
            <person name="Amillis S."/>
            <person name="Uchima C.A."/>
            <person name="Anderluh G."/>
            <person name="Asadollahi M."/>
            <person name="Askin M."/>
            <person name="Barry K."/>
            <person name="Battaglia E."/>
            <person name="Bayram O."/>
            <person name="Benocci T."/>
            <person name="Braus-Stromeyer S.A."/>
            <person name="Caldana C."/>
            <person name="Canovas D."/>
            <person name="Cerqueira G.C."/>
            <person name="Chen F."/>
            <person name="Chen W."/>
            <person name="Choi C."/>
            <person name="Clum A."/>
            <person name="Dos Santos R.A."/>
            <person name="Damasio A.R."/>
            <person name="Diallinas G."/>
            <person name="Emri T."/>
            <person name="Fekete E."/>
            <person name="Flipphi M."/>
            <person name="Freyberg S."/>
            <person name="Gallo A."/>
            <person name="Gournas C."/>
            <person name="Habgood R."/>
            <person name="Hainaut M."/>
            <person name="Harispe M.L."/>
            <person name="Henrissat B."/>
            <person name="Hilden K.S."/>
            <person name="Hope R."/>
            <person name="Hossain A."/>
            <person name="Karabika E."/>
            <person name="Karaffa L."/>
            <person name="Karanyi Z."/>
            <person name="Krasevec N."/>
            <person name="Kuo A."/>
            <person name="Kusch H."/>
            <person name="LaButti K."/>
            <person name="Lagendijk E.L."/>
            <person name="Lapidus A."/>
            <person name="Levasseur A."/>
            <person name="Lindquist E."/>
            <person name="Lipzen A."/>
            <person name="Logrieco A.F."/>
            <person name="MacCabe A."/>
            <person name="Maekelae M.R."/>
            <person name="Malavazi I."/>
            <person name="Melin P."/>
            <person name="Meyer V."/>
            <person name="Mielnichuk N."/>
            <person name="Miskei M."/>
            <person name="Molnar A.P."/>
            <person name="Mule G."/>
            <person name="Ngan C.Y."/>
            <person name="Orejas M."/>
            <person name="Orosz E."/>
            <person name="Ouedraogo J.P."/>
            <person name="Overkamp K.M."/>
            <person name="Park H.-S."/>
            <person name="Perrone G."/>
            <person name="Piumi F."/>
            <person name="Punt P.J."/>
            <person name="Ram A.F."/>
            <person name="Ramon A."/>
            <person name="Rauscher S."/>
            <person name="Record E."/>
            <person name="Riano-Pachon D.M."/>
            <person name="Robert V."/>
            <person name="Roehrig J."/>
            <person name="Ruller R."/>
            <person name="Salamov A."/>
            <person name="Salih N.S."/>
            <person name="Samson R.A."/>
            <person name="Sandor E."/>
            <person name="Sanguinetti M."/>
            <person name="Schuetze T."/>
            <person name="Sepcic K."/>
            <person name="Shelest E."/>
            <person name="Sherlock G."/>
            <person name="Sophianopoulou V."/>
            <person name="Squina F.M."/>
            <person name="Sun H."/>
            <person name="Susca A."/>
            <person name="Todd R.B."/>
            <person name="Tsang A."/>
            <person name="Unkles S.E."/>
            <person name="van de Wiele N."/>
            <person name="van Rossen-Uffink D."/>
            <person name="Oliveira J.V."/>
            <person name="Vesth T.C."/>
            <person name="Visser J."/>
            <person name="Yu J.-H."/>
            <person name="Zhou M."/>
            <person name="Andersen M.R."/>
            <person name="Archer D.B."/>
            <person name="Baker S.E."/>
            <person name="Benoit I."/>
            <person name="Brakhage A.A."/>
            <person name="Braus G.H."/>
            <person name="Fischer R."/>
            <person name="Frisvad J.C."/>
            <person name="Goldman G.H."/>
            <person name="Houbraken J."/>
            <person name="Oakley B."/>
            <person name="Pocsi I."/>
            <person name="Scazzocchio C."/>
            <person name="Seiboth B."/>
            <person name="vanKuyk P.A."/>
            <person name="Wortman J."/>
            <person name="Dyer P.S."/>
            <person name="Grigoriev I.V."/>
        </authorList>
    </citation>
    <scope>NUCLEOTIDE SEQUENCE [LARGE SCALE GENOMIC DNA]</scope>
    <source>
        <strain evidence="8">CBS 506.65</strain>
    </source>
</reference>
<dbReference type="OrthoDB" id="3257095at2759"/>
<gene>
    <name evidence="7" type="ORF">ASPZODRAFT_137507</name>
</gene>
<feature type="transmembrane region" description="Helical" evidence="6">
    <location>
        <begin position="402"/>
        <end position="419"/>
    </location>
</feature>
<feature type="non-terminal residue" evidence="7">
    <location>
        <position position="1"/>
    </location>
</feature>
<organism evidence="7 8">
    <name type="scientific">Penicilliopsis zonata CBS 506.65</name>
    <dbReference type="NCBI Taxonomy" id="1073090"/>
    <lineage>
        <taxon>Eukaryota</taxon>
        <taxon>Fungi</taxon>
        <taxon>Dikarya</taxon>
        <taxon>Ascomycota</taxon>
        <taxon>Pezizomycotina</taxon>
        <taxon>Eurotiomycetes</taxon>
        <taxon>Eurotiomycetidae</taxon>
        <taxon>Eurotiales</taxon>
        <taxon>Aspergillaceae</taxon>
        <taxon>Penicilliopsis</taxon>
    </lineage>
</organism>
<dbReference type="PANTHER" id="PTHR45649:SF7">
    <property type="entry name" value="CHOLINE TRANSPORT PROTEIN"/>
    <property type="match status" value="1"/>
</dbReference>
<evidence type="ECO:0000256" key="3">
    <source>
        <dbReference type="ARBA" id="ARBA00022692"/>
    </source>
</evidence>
<dbReference type="Proteomes" id="UP000184188">
    <property type="component" value="Unassembled WGS sequence"/>
</dbReference>
<dbReference type="GeneID" id="34610815"/>
<dbReference type="AlphaFoldDB" id="A0A1L9S4J8"/>
<protein>
    <recommendedName>
        <fullName evidence="9">Amino acid permease/ SLC12A domain-containing protein</fullName>
    </recommendedName>
</protein>
<dbReference type="STRING" id="1073090.A0A1L9S4J8"/>
<dbReference type="GO" id="GO:0016020">
    <property type="term" value="C:membrane"/>
    <property type="evidence" value="ECO:0007669"/>
    <property type="project" value="UniProtKB-SubCell"/>
</dbReference>
<dbReference type="EMBL" id="KV878370">
    <property type="protein sequence ID" value="OJJ42089.1"/>
    <property type="molecule type" value="Genomic_DNA"/>
</dbReference>
<feature type="transmembrane region" description="Helical" evidence="6">
    <location>
        <begin position="185"/>
        <end position="203"/>
    </location>
</feature>
<accession>A0A1L9S4J8</accession>
<feature type="transmembrane region" description="Helical" evidence="6">
    <location>
        <begin position="156"/>
        <end position="178"/>
    </location>
</feature>
<keyword evidence="5 6" id="KW-0472">Membrane</keyword>
<feature type="transmembrane region" description="Helical" evidence="6">
    <location>
        <begin position="431"/>
        <end position="456"/>
    </location>
</feature>
<evidence type="ECO:0000256" key="6">
    <source>
        <dbReference type="SAM" id="Phobius"/>
    </source>
</evidence>
<name>A0A1L9S4J8_9EURO</name>
<evidence type="ECO:0000256" key="1">
    <source>
        <dbReference type="ARBA" id="ARBA00004141"/>
    </source>
</evidence>
<dbReference type="GO" id="GO:0022857">
    <property type="term" value="F:transmembrane transporter activity"/>
    <property type="evidence" value="ECO:0007669"/>
    <property type="project" value="InterPro"/>
</dbReference>
<feature type="transmembrane region" description="Helical" evidence="6">
    <location>
        <begin position="264"/>
        <end position="285"/>
    </location>
</feature>
<dbReference type="VEuPathDB" id="FungiDB:ASPZODRAFT_137507"/>
<feature type="transmembrane region" description="Helical" evidence="6">
    <location>
        <begin position="468"/>
        <end position="487"/>
    </location>
</feature>
<evidence type="ECO:0000313" key="7">
    <source>
        <dbReference type="EMBL" id="OJJ42089.1"/>
    </source>
</evidence>
<dbReference type="RefSeq" id="XP_022576599.1">
    <property type="nucleotide sequence ID" value="XM_022724350.1"/>
</dbReference>